<feature type="compositionally biased region" description="Basic and acidic residues" evidence="1">
    <location>
        <begin position="191"/>
        <end position="219"/>
    </location>
</feature>
<feature type="non-terminal residue" evidence="2">
    <location>
        <position position="1"/>
    </location>
</feature>
<reference evidence="2" key="1">
    <citation type="submission" date="2023-08" db="EMBL/GenBank/DDBJ databases">
        <authorList>
            <person name="Chen Y."/>
            <person name="Shah S."/>
            <person name="Dougan E. K."/>
            <person name="Thang M."/>
            <person name="Chan C."/>
        </authorList>
    </citation>
    <scope>NUCLEOTIDE SEQUENCE</scope>
</reference>
<evidence type="ECO:0000313" key="2">
    <source>
        <dbReference type="EMBL" id="CAJ1373280.1"/>
    </source>
</evidence>
<dbReference type="EMBL" id="CAUJNA010000184">
    <property type="protein sequence ID" value="CAJ1373280.1"/>
    <property type="molecule type" value="Genomic_DNA"/>
</dbReference>
<dbReference type="AlphaFoldDB" id="A0AA36HQ61"/>
<keyword evidence="3" id="KW-1185">Reference proteome</keyword>
<feature type="region of interest" description="Disordered" evidence="1">
    <location>
        <begin position="179"/>
        <end position="219"/>
    </location>
</feature>
<gene>
    <name evidence="2" type="ORF">EVOR1521_LOCUS3150</name>
</gene>
<name>A0AA36HQ61_9DINO</name>
<dbReference type="Proteomes" id="UP001178507">
    <property type="component" value="Unassembled WGS sequence"/>
</dbReference>
<accession>A0AA36HQ61</accession>
<sequence>RQAQITGDARQDLVRAARRNGWEMQSFAEIVCGEPPLHRDLVDVCSPFELAVLTRAWRMDFGAPSPRKELRRRPAERHQADREHLQERQHYIGGHSHMYMLDDYVAADEECQNRHDVKVVREAWSDDNRFHREDERPVVVYSDWKDQARSRCTCGATFLPDSRFCRHCGRRRYEQVRYEADGEGSPMSPVKDLERDVRPATDGRREGGRSLAKETLDRPSPRARVDLSDACAVAASYDGTAVYVAGRSGLKRFDLPDLQLTASAPYKGTAEPAGYADVAAGDGFVVCVDLDGCVFRFSKMCELQAKRAYQPSVVKHSQRLVASQLERSAVPVLGLEGGFGGASRLAASSGFVYLGGCDGVVTTYAAGTLSLTSRCRLGTAGIRALFLSAYQRLYCAELSSVHVLALPGMYELARLRGGPRVPVFGSISAVVESSAGDYAFVADVGGPRGSPAI</sequence>
<evidence type="ECO:0000313" key="3">
    <source>
        <dbReference type="Proteomes" id="UP001178507"/>
    </source>
</evidence>
<evidence type="ECO:0000256" key="1">
    <source>
        <dbReference type="SAM" id="MobiDB-lite"/>
    </source>
</evidence>
<protein>
    <submittedName>
        <fullName evidence="2">Uncharacterized protein</fullName>
    </submittedName>
</protein>
<dbReference type="SUPFAM" id="SSF75011">
    <property type="entry name" value="3-carboxy-cis,cis-mucoante lactonizing enzyme"/>
    <property type="match status" value="1"/>
</dbReference>
<comment type="caution">
    <text evidence="2">The sequence shown here is derived from an EMBL/GenBank/DDBJ whole genome shotgun (WGS) entry which is preliminary data.</text>
</comment>
<organism evidence="2 3">
    <name type="scientific">Effrenium voratum</name>
    <dbReference type="NCBI Taxonomy" id="2562239"/>
    <lineage>
        <taxon>Eukaryota</taxon>
        <taxon>Sar</taxon>
        <taxon>Alveolata</taxon>
        <taxon>Dinophyceae</taxon>
        <taxon>Suessiales</taxon>
        <taxon>Symbiodiniaceae</taxon>
        <taxon>Effrenium</taxon>
    </lineage>
</organism>
<proteinExistence type="predicted"/>